<evidence type="ECO:0000313" key="3">
    <source>
        <dbReference type="Proteomes" id="UP000188268"/>
    </source>
</evidence>
<evidence type="ECO:0000313" key="2">
    <source>
        <dbReference type="EMBL" id="OMO88661.1"/>
    </source>
</evidence>
<dbReference type="PANTHER" id="PTHR37245">
    <property type="entry name" value="PAMP-INDUCED SECRETED PEPTIDE 1"/>
    <property type="match status" value="1"/>
</dbReference>
<dbReference type="AlphaFoldDB" id="A0A1R3J1F9"/>
<dbReference type="Proteomes" id="UP000188268">
    <property type="component" value="Unassembled WGS sequence"/>
</dbReference>
<accession>A0A1R3J1F9</accession>
<dbReference type="EMBL" id="AWWV01008954">
    <property type="protein sequence ID" value="OMO88661.1"/>
    <property type="molecule type" value="Genomic_DNA"/>
</dbReference>
<reference evidence="2 3" key="1">
    <citation type="submission" date="2013-09" db="EMBL/GenBank/DDBJ databases">
        <title>Corchorus capsularis genome sequencing.</title>
        <authorList>
            <person name="Alam M."/>
            <person name="Haque M.S."/>
            <person name="Islam M.S."/>
            <person name="Emdad E.M."/>
            <person name="Islam M.M."/>
            <person name="Ahmed B."/>
            <person name="Halim A."/>
            <person name="Hossen Q.M.M."/>
            <person name="Hossain M.Z."/>
            <person name="Ahmed R."/>
            <person name="Khan M.M."/>
            <person name="Islam R."/>
            <person name="Rashid M.M."/>
            <person name="Khan S.A."/>
            <person name="Rahman M.S."/>
            <person name="Alam M."/>
        </authorList>
    </citation>
    <scope>NUCLEOTIDE SEQUENCE [LARGE SCALE GENOMIC DNA]</scope>
    <source>
        <strain evidence="3">cv. CVL-1</strain>
        <tissue evidence="2">Whole seedling</tissue>
    </source>
</reference>
<protein>
    <submittedName>
        <fullName evidence="2">Uncharacterized protein</fullName>
    </submittedName>
</protein>
<feature type="signal peptide" evidence="1">
    <location>
        <begin position="1"/>
        <end position="29"/>
    </location>
</feature>
<dbReference type="GO" id="GO:0006952">
    <property type="term" value="P:defense response"/>
    <property type="evidence" value="ECO:0007669"/>
    <property type="project" value="InterPro"/>
</dbReference>
<name>A0A1R3J1F9_COCAP</name>
<dbReference type="PANTHER" id="PTHR37245:SF4">
    <property type="entry name" value="PAMP-INDUCED SECRETED PEPTIDE 1"/>
    <property type="match status" value="1"/>
</dbReference>
<dbReference type="OMA" id="MNFPKMS"/>
<keyword evidence="3" id="KW-1185">Reference proteome</keyword>
<dbReference type="Gramene" id="OMO88661">
    <property type="protein sequence ID" value="OMO88661"/>
    <property type="gene ID" value="CCACVL1_08273"/>
</dbReference>
<dbReference type="OrthoDB" id="1872350at2759"/>
<keyword evidence="1" id="KW-0732">Signal</keyword>
<sequence>MNSRKVISSVLMILVVSVAILSQVGVLEATRVLPEDFAKQNHLELETYATVYEKAKITMSCWLERLASGPSPRGPGH</sequence>
<comment type="caution">
    <text evidence="2">The sequence shown here is derived from an EMBL/GenBank/DDBJ whole genome shotgun (WGS) entry which is preliminary data.</text>
</comment>
<proteinExistence type="predicted"/>
<gene>
    <name evidence="2" type="ORF">CCACVL1_08273</name>
</gene>
<dbReference type="InterPro" id="IPR040273">
    <property type="entry name" value="PIP1"/>
</dbReference>
<organism evidence="2 3">
    <name type="scientific">Corchorus capsularis</name>
    <name type="common">Jute</name>
    <dbReference type="NCBI Taxonomy" id="210143"/>
    <lineage>
        <taxon>Eukaryota</taxon>
        <taxon>Viridiplantae</taxon>
        <taxon>Streptophyta</taxon>
        <taxon>Embryophyta</taxon>
        <taxon>Tracheophyta</taxon>
        <taxon>Spermatophyta</taxon>
        <taxon>Magnoliopsida</taxon>
        <taxon>eudicotyledons</taxon>
        <taxon>Gunneridae</taxon>
        <taxon>Pentapetalae</taxon>
        <taxon>rosids</taxon>
        <taxon>malvids</taxon>
        <taxon>Malvales</taxon>
        <taxon>Malvaceae</taxon>
        <taxon>Grewioideae</taxon>
        <taxon>Apeibeae</taxon>
        <taxon>Corchorus</taxon>
    </lineage>
</organism>
<feature type="chain" id="PRO_5012729313" evidence="1">
    <location>
        <begin position="30"/>
        <end position="77"/>
    </location>
</feature>
<evidence type="ECO:0000256" key="1">
    <source>
        <dbReference type="SAM" id="SignalP"/>
    </source>
</evidence>